<dbReference type="EMBL" id="MDYQ01000079">
    <property type="protein sequence ID" value="PRP83618.1"/>
    <property type="molecule type" value="Genomic_DNA"/>
</dbReference>
<keyword evidence="7" id="KW-0833">Ubl conjugation pathway</keyword>
<comment type="subcellular location">
    <subcellularLocation>
        <location evidence="1">Membrane</location>
        <topology evidence="1">Multi-pass membrane protein</topology>
    </subcellularLocation>
</comment>
<keyword evidence="9 13" id="KW-1133">Transmembrane helix</keyword>
<evidence type="ECO:0000259" key="15">
    <source>
        <dbReference type="PROSITE" id="PS51140"/>
    </source>
</evidence>
<feature type="transmembrane region" description="Helical" evidence="13">
    <location>
        <begin position="37"/>
        <end position="57"/>
    </location>
</feature>
<keyword evidence="8" id="KW-0862">Zinc</keyword>
<dbReference type="GO" id="GO:0000151">
    <property type="term" value="C:ubiquitin ligase complex"/>
    <property type="evidence" value="ECO:0007669"/>
    <property type="project" value="TreeGrafter"/>
</dbReference>
<dbReference type="Gene3D" id="1.10.8.10">
    <property type="entry name" value="DNA helicase RuvA subunit, C-terminal domain"/>
    <property type="match status" value="1"/>
</dbReference>
<gene>
    <name evidence="16" type="ORF">PROFUN_08344</name>
</gene>
<dbReference type="InterPro" id="IPR013083">
    <property type="entry name" value="Znf_RING/FYVE/PHD"/>
</dbReference>
<dbReference type="SMART" id="SM00546">
    <property type="entry name" value="CUE"/>
    <property type="match status" value="1"/>
</dbReference>
<sequence length="566" mass="64964">MNWTSYITLSLLATGISLSSIYINSHDIRSFKAQLRNSSLAIVLIANTLFIALFGLWKTIQLIVFGQLRDIEAKNVYDRLLQWAVLKFLFVTAMNSTDATQDTIFWVIWFTFIGFIKSFSLLSRDRLEYITTFNPSTRPLAHAKIVILLFLILACDTYASYFCLVTFRQKGIPLIMLLTFECIALFLDTIQTLVKYGIHIVDISTSQTWESRGAWIYYTEFLTDTLILVLTLGHYIQFFLHHGIHVTLIDGILFLYMKNVATNLRLKINTYRNYRKLAADMKEKYPDVPSEELAQLDDVCAVCHDRMLTAKRLPCSHIFHQYVTRILVEISTTHPHSSCLRSWLENHHNCPTCRYSLIDNVPAPNGSNQVSARPDEQPREGREELFRFNGPRWSSWLPSIQIVSERRHVHPGNRVVPGGQVAVPVQLMQQVQEIFPHLPLRVIAEDLSHTMSVETTINNFVEGRYPPSYYQIERETAQQQQAAAAQAQATHNASTTTTAQNNLGSTQKNRLMEEMMKEKEKEGGEAQMPSVSSTQFGDTFFSTSQQRQQSLAERRKKMLEHARRPN</sequence>
<dbReference type="GO" id="GO:0061630">
    <property type="term" value="F:ubiquitin protein ligase activity"/>
    <property type="evidence" value="ECO:0007669"/>
    <property type="project" value="TreeGrafter"/>
</dbReference>
<feature type="transmembrane region" description="Helical" evidence="13">
    <location>
        <begin position="104"/>
        <end position="124"/>
    </location>
</feature>
<keyword evidence="4 13" id="KW-0812">Transmembrane</keyword>
<feature type="domain" description="RING-type" evidence="14">
    <location>
        <begin position="300"/>
        <end position="354"/>
    </location>
</feature>
<evidence type="ECO:0000256" key="13">
    <source>
        <dbReference type="SAM" id="Phobius"/>
    </source>
</evidence>
<keyword evidence="5" id="KW-0479">Metal-binding</keyword>
<dbReference type="GO" id="GO:0043130">
    <property type="term" value="F:ubiquitin binding"/>
    <property type="evidence" value="ECO:0007669"/>
    <property type="project" value="InterPro"/>
</dbReference>
<reference evidence="16 17" key="1">
    <citation type="journal article" date="2018" name="Genome Biol. Evol.">
        <title>Multiple Roots of Fruiting Body Formation in Amoebozoa.</title>
        <authorList>
            <person name="Hillmann F."/>
            <person name="Forbes G."/>
            <person name="Novohradska S."/>
            <person name="Ferling I."/>
            <person name="Riege K."/>
            <person name="Groth M."/>
            <person name="Westermann M."/>
            <person name="Marz M."/>
            <person name="Spaller T."/>
            <person name="Winckler T."/>
            <person name="Schaap P."/>
            <person name="Glockner G."/>
        </authorList>
    </citation>
    <scope>NUCLEOTIDE SEQUENCE [LARGE SCALE GENOMIC DNA]</scope>
    <source>
        <strain evidence="16 17">Jena</strain>
    </source>
</reference>
<keyword evidence="10 13" id="KW-0472">Membrane</keyword>
<evidence type="ECO:0000256" key="8">
    <source>
        <dbReference type="ARBA" id="ARBA00022833"/>
    </source>
</evidence>
<dbReference type="Proteomes" id="UP000241769">
    <property type="component" value="Unassembled WGS sequence"/>
</dbReference>
<dbReference type="Pfam" id="PF02845">
    <property type="entry name" value="CUE"/>
    <property type="match status" value="1"/>
</dbReference>
<evidence type="ECO:0000256" key="12">
    <source>
        <dbReference type="SAM" id="MobiDB-lite"/>
    </source>
</evidence>
<evidence type="ECO:0000256" key="4">
    <source>
        <dbReference type="ARBA" id="ARBA00022692"/>
    </source>
</evidence>
<dbReference type="PANTHER" id="PTHR15067">
    <property type="entry name" value="E3 UBIQUITIN-PROTEIN LIGASE RNF8"/>
    <property type="match status" value="1"/>
</dbReference>
<feature type="transmembrane region" description="Helical" evidence="13">
    <location>
        <begin position="6"/>
        <end position="25"/>
    </location>
</feature>
<keyword evidence="17" id="KW-1185">Reference proteome</keyword>
<dbReference type="PROSITE" id="PS50089">
    <property type="entry name" value="ZF_RING_2"/>
    <property type="match status" value="1"/>
</dbReference>
<proteinExistence type="predicted"/>
<feature type="compositionally biased region" description="Basic and acidic residues" evidence="12">
    <location>
        <begin position="510"/>
        <end position="524"/>
    </location>
</feature>
<dbReference type="InterPro" id="IPR003892">
    <property type="entry name" value="CUE"/>
</dbReference>
<evidence type="ECO:0000256" key="11">
    <source>
        <dbReference type="PROSITE-ProRule" id="PRU00175"/>
    </source>
</evidence>
<dbReference type="GO" id="GO:0006511">
    <property type="term" value="P:ubiquitin-dependent protein catabolic process"/>
    <property type="evidence" value="ECO:0007669"/>
    <property type="project" value="TreeGrafter"/>
</dbReference>
<dbReference type="InterPro" id="IPR057992">
    <property type="entry name" value="TPR_SYVN1_N"/>
</dbReference>
<evidence type="ECO:0000256" key="6">
    <source>
        <dbReference type="ARBA" id="ARBA00022771"/>
    </source>
</evidence>
<dbReference type="Pfam" id="PF25563">
    <property type="entry name" value="TPR_SYVN1_N"/>
    <property type="match status" value="1"/>
</dbReference>
<dbReference type="PROSITE" id="PS51140">
    <property type="entry name" value="CUE"/>
    <property type="match status" value="1"/>
</dbReference>
<feature type="transmembrane region" description="Helical" evidence="13">
    <location>
        <begin position="173"/>
        <end position="194"/>
    </location>
</feature>
<name>A0A2P6NI29_9EUKA</name>
<dbReference type="OrthoDB" id="10251342at2759"/>
<evidence type="ECO:0000313" key="17">
    <source>
        <dbReference type="Proteomes" id="UP000241769"/>
    </source>
</evidence>
<evidence type="ECO:0000313" key="16">
    <source>
        <dbReference type="EMBL" id="PRP83618.1"/>
    </source>
</evidence>
<dbReference type="GO" id="GO:0008270">
    <property type="term" value="F:zinc ion binding"/>
    <property type="evidence" value="ECO:0007669"/>
    <property type="project" value="UniProtKB-KW"/>
</dbReference>
<accession>A0A2P6NI29</accession>
<evidence type="ECO:0000256" key="2">
    <source>
        <dbReference type="ARBA" id="ARBA00004906"/>
    </source>
</evidence>
<feature type="transmembrane region" description="Helical" evidence="13">
    <location>
        <begin position="215"/>
        <end position="233"/>
    </location>
</feature>
<dbReference type="STRING" id="1890364.A0A2P6NI29"/>
<feature type="transmembrane region" description="Helical" evidence="13">
    <location>
        <begin position="239"/>
        <end position="257"/>
    </location>
</feature>
<evidence type="ECO:0000256" key="9">
    <source>
        <dbReference type="ARBA" id="ARBA00022989"/>
    </source>
</evidence>
<feature type="compositionally biased region" description="Low complexity" evidence="12">
    <location>
        <begin position="539"/>
        <end position="550"/>
    </location>
</feature>
<dbReference type="AlphaFoldDB" id="A0A2P6NI29"/>
<evidence type="ECO:0000256" key="3">
    <source>
        <dbReference type="ARBA" id="ARBA00022679"/>
    </source>
</evidence>
<feature type="compositionally biased region" description="Low complexity" evidence="12">
    <location>
        <begin position="483"/>
        <end position="502"/>
    </location>
</feature>
<evidence type="ECO:0000256" key="10">
    <source>
        <dbReference type="ARBA" id="ARBA00023136"/>
    </source>
</evidence>
<evidence type="ECO:0008006" key="18">
    <source>
        <dbReference type="Google" id="ProtNLM"/>
    </source>
</evidence>
<dbReference type="Gene3D" id="3.30.40.10">
    <property type="entry name" value="Zinc/RING finger domain, C3HC4 (zinc finger)"/>
    <property type="match status" value="1"/>
</dbReference>
<feature type="domain" description="CUE" evidence="15">
    <location>
        <begin position="423"/>
        <end position="465"/>
    </location>
</feature>
<keyword evidence="6 11" id="KW-0863">Zinc-finger</keyword>
<keyword evidence="3" id="KW-0808">Transferase</keyword>
<dbReference type="InterPro" id="IPR001841">
    <property type="entry name" value="Znf_RING"/>
</dbReference>
<evidence type="ECO:0000256" key="5">
    <source>
        <dbReference type="ARBA" id="ARBA00022723"/>
    </source>
</evidence>
<evidence type="ECO:0000259" key="14">
    <source>
        <dbReference type="PROSITE" id="PS50089"/>
    </source>
</evidence>
<dbReference type="InParanoid" id="A0A2P6NI29"/>
<comment type="caution">
    <text evidence="16">The sequence shown here is derived from an EMBL/GenBank/DDBJ whole genome shotgun (WGS) entry which is preliminary data.</text>
</comment>
<feature type="transmembrane region" description="Helical" evidence="13">
    <location>
        <begin position="145"/>
        <end position="167"/>
    </location>
</feature>
<organism evidence="16 17">
    <name type="scientific">Planoprotostelium fungivorum</name>
    <dbReference type="NCBI Taxonomy" id="1890364"/>
    <lineage>
        <taxon>Eukaryota</taxon>
        <taxon>Amoebozoa</taxon>
        <taxon>Evosea</taxon>
        <taxon>Variosea</taxon>
        <taxon>Cavosteliida</taxon>
        <taxon>Cavosteliaceae</taxon>
        <taxon>Planoprotostelium</taxon>
    </lineage>
</organism>
<dbReference type="GO" id="GO:0005829">
    <property type="term" value="C:cytosol"/>
    <property type="evidence" value="ECO:0007669"/>
    <property type="project" value="TreeGrafter"/>
</dbReference>
<dbReference type="GO" id="GO:0016567">
    <property type="term" value="P:protein ubiquitination"/>
    <property type="evidence" value="ECO:0007669"/>
    <property type="project" value="TreeGrafter"/>
</dbReference>
<evidence type="ECO:0000256" key="1">
    <source>
        <dbReference type="ARBA" id="ARBA00004141"/>
    </source>
</evidence>
<dbReference type="GO" id="GO:0016020">
    <property type="term" value="C:membrane"/>
    <property type="evidence" value="ECO:0007669"/>
    <property type="project" value="UniProtKB-SubCell"/>
</dbReference>
<dbReference type="FunCoup" id="A0A2P6NI29">
    <property type="interactions" value="73"/>
</dbReference>
<feature type="region of interest" description="Disordered" evidence="12">
    <location>
        <begin position="483"/>
        <end position="566"/>
    </location>
</feature>
<evidence type="ECO:0000256" key="7">
    <source>
        <dbReference type="ARBA" id="ARBA00022786"/>
    </source>
</evidence>
<dbReference type="SUPFAM" id="SSF57850">
    <property type="entry name" value="RING/U-box"/>
    <property type="match status" value="1"/>
</dbReference>
<protein>
    <recommendedName>
        <fullName evidence="18">RING-type domain-containing protein</fullName>
    </recommendedName>
</protein>
<dbReference type="PANTHER" id="PTHR15067:SF4">
    <property type="entry name" value="E3 UBIQUITIN-PROTEIN LIGASE RNF8"/>
    <property type="match status" value="1"/>
</dbReference>
<comment type="pathway">
    <text evidence="2">Protein modification; protein ubiquitination.</text>
</comment>